<dbReference type="GO" id="GO:0016593">
    <property type="term" value="C:Cdc73/Paf1 complex"/>
    <property type="evidence" value="ECO:0007669"/>
    <property type="project" value="InterPro"/>
</dbReference>
<dbReference type="InterPro" id="IPR031336">
    <property type="entry name" value="CDC73_C"/>
</dbReference>
<keyword evidence="3" id="KW-0804">Transcription</keyword>
<dbReference type="GO" id="GO:0032968">
    <property type="term" value="P:positive regulation of transcription elongation by RNA polymerase II"/>
    <property type="evidence" value="ECO:0007669"/>
    <property type="project" value="TreeGrafter"/>
</dbReference>
<dbReference type="WBParaSite" id="TCONS_00015244.p1">
    <property type="protein sequence ID" value="TCONS_00015244.p1"/>
    <property type="gene ID" value="XLOC_010473"/>
</dbReference>
<dbReference type="WBParaSite" id="SSTP_0000468600.1">
    <property type="protein sequence ID" value="SSTP_0000468600.1"/>
    <property type="gene ID" value="SSTP_0000468600"/>
</dbReference>
<dbReference type="InterPro" id="IPR038103">
    <property type="entry name" value="CDC73_C_sf"/>
</dbReference>
<evidence type="ECO:0000259" key="5">
    <source>
        <dbReference type="Pfam" id="PF05179"/>
    </source>
</evidence>
<evidence type="ECO:0000256" key="2">
    <source>
        <dbReference type="ARBA" id="ARBA00010427"/>
    </source>
</evidence>
<dbReference type="InterPro" id="IPR007852">
    <property type="entry name" value="Cdc73/Parafibromin"/>
</dbReference>
<evidence type="ECO:0000313" key="7">
    <source>
        <dbReference type="WBParaSite" id="SSTP_0000468600.1"/>
    </source>
</evidence>
<dbReference type="PANTHER" id="PTHR12466">
    <property type="entry name" value="CDC73 DOMAIN PROTEIN"/>
    <property type="match status" value="1"/>
</dbReference>
<dbReference type="GO" id="GO:0006368">
    <property type="term" value="P:transcription elongation by RNA polymerase II"/>
    <property type="evidence" value="ECO:0007669"/>
    <property type="project" value="InterPro"/>
</dbReference>
<dbReference type="STRING" id="6248.A0A0K0E5A2"/>
<evidence type="ECO:0000256" key="3">
    <source>
        <dbReference type="ARBA" id="ARBA00023163"/>
    </source>
</evidence>
<keyword evidence="4" id="KW-0539">Nucleus</keyword>
<protein>
    <submittedName>
        <fullName evidence="7 8">CDC73_C domain-containing protein</fullName>
    </submittedName>
</protein>
<evidence type="ECO:0000256" key="4">
    <source>
        <dbReference type="ARBA" id="ARBA00023242"/>
    </source>
</evidence>
<dbReference type="Gene3D" id="3.40.50.11990">
    <property type="entry name" value="RNA polymerase II accessory factor, Cdc73 C-terminal domain"/>
    <property type="match status" value="1"/>
</dbReference>
<accession>A0A0K0E5A2</accession>
<organism evidence="7">
    <name type="scientific">Strongyloides stercoralis</name>
    <name type="common">Threadworm</name>
    <dbReference type="NCBI Taxonomy" id="6248"/>
    <lineage>
        <taxon>Eukaryota</taxon>
        <taxon>Metazoa</taxon>
        <taxon>Ecdysozoa</taxon>
        <taxon>Nematoda</taxon>
        <taxon>Chromadorea</taxon>
        <taxon>Rhabditida</taxon>
        <taxon>Tylenchina</taxon>
        <taxon>Panagrolaimomorpha</taxon>
        <taxon>Strongyloidoidea</taxon>
        <taxon>Strongyloididae</taxon>
        <taxon>Strongyloides</taxon>
    </lineage>
</organism>
<feature type="domain" description="Cell division control protein 73 C-terminal" evidence="5">
    <location>
        <begin position="27"/>
        <end position="175"/>
    </location>
</feature>
<keyword evidence="6" id="KW-1185">Reference proteome</keyword>
<reference evidence="7" key="1">
    <citation type="submission" date="2015-08" db="UniProtKB">
        <authorList>
            <consortium name="WormBaseParasite"/>
        </authorList>
    </citation>
    <scope>IDENTIFICATION</scope>
</reference>
<dbReference type="AlphaFoldDB" id="A0A0K0E5A2"/>
<name>A0A0K0E5A2_STRER</name>
<evidence type="ECO:0000313" key="6">
    <source>
        <dbReference type="Proteomes" id="UP000035681"/>
    </source>
</evidence>
<evidence type="ECO:0000313" key="8">
    <source>
        <dbReference type="WBParaSite" id="TCONS_00015244.p1"/>
    </source>
</evidence>
<proteinExistence type="inferred from homology"/>
<sequence>MKEEVDNNNINNVNVDMGHRNCSKNNKNSPIIIVLNINDKSIISLINITDILKDNVYIGSEDKIKIADVTVYPKEVYISKELDNTIIYYKVVDNYENFKDNDWSRVVAVFVDADYDEWDFENIKNVPKFFIRFDTFLCAKNIRECNDLNIITICRYNRNLDKFHLKEIWLIIENFIKMNKPYLLYK</sequence>
<dbReference type="Proteomes" id="UP000035681">
    <property type="component" value="Unplaced"/>
</dbReference>
<dbReference type="PANTHER" id="PTHR12466:SF8">
    <property type="entry name" value="PARAFIBROMIN"/>
    <property type="match status" value="1"/>
</dbReference>
<dbReference type="GO" id="GO:0000993">
    <property type="term" value="F:RNA polymerase II complex binding"/>
    <property type="evidence" value="ECO:0007669"/>
    <property type="project" value="TreeGrafter"/>
</dbReference>
<dbReference type="Pfam" id="PF05179">
    <property type="entry name" value="CDC73_C"/>
    <property type="match status" value="1"/>
</dbReference>
<comment type="similarity">
    <text evidence="2">Belongs to the CDC73 family.</text>
</comment>
<evidence type="ECO:0000256" key="1">
    <source>
        <dbReference type="ARBA" id="ARBA00004123"/>
    </source>
</evidence>
<comment type="subcellular location">
    <subcellularLocation>
        <location evidence="1">Nucleus</location>
    </subcellularLocation>
</comment>